<evidence type="ECO:0000256" key="2">
    <source>
        <dbReference type="ARBA" id="ARBA00022563"/>
    </source>
</evidence>
<keyword evidence="4 8" id="KW-0547">Nucleotide-binding</keyword>
<dbReference type="NCBIfam" id="NF010030">
    <property type="entry name" value="PRK13505.1"/>
    <property type="match status" value="1"/>
</dbReference>
<dbReference type="FunFam" id="3.10.410.10:FF:000001">
    <property type="entry name" value="Putative formate--tetrahydrofolate ligase"/>
    <property type="match status" value="1"/>
</dbReference>
<dbReference type="CDD" id="cd00477">
    <property type="entry name" value="FTHFS"/>
    <property type="match status" value="1"/>
</dbReference>
<dbReference type="PROSITE" id="PS00721">
    <property type="entry name" value="FTHFS_1"/>
    <property type="match status" value="1"/>
</dbReference>
<dbReference type="Pfam" id="PF01268">
    <property type="entry name" value="FTHFS"/>
    <property type="match status" value="1"/>
</dbReference>
<keyword evidence="3 8" id="KW-0436">Ligase</keyword>
<name>A0A1N6RCT4_9SPIO</name>
<dbReference type="SUPFAM" id="SSF52540">
    <property type="entry name" value="P-loop containing nucleoside triphosphate hydrolases"/>
    <property type="match status" value="1"/>
</dbReference>
<evidence type="ECO:0000256" key="5">
    <source>
        <dbReference type="ARBA" id="ARBA00022840"/>
    </source>
</evidence>
<dbReference type="InterPro" id="IPR027417">
    <property type="entry name" value="P-loop_NTPase"/>
</dbReference>
<dbReference type="HAMAP" id="MF_01543">
    <property type="entry name" value="FTHFS"/>
    <property type="match status" value="1"/>
</dbReference>
<evidence type="ECO:0000256" key="7">
    <source>
        <dbReference type="ARBA" id="ARBA00061363"/>
    </source>
</evidence>
<dbReference type="InterPro" id="IPR020628">
    <property type="entry name" value="Formate_THF_ligase_CS"/>
</dbReference>
<feature type="binding site" evidence="8">
    <location>
        <begin position="65"/>
        <end position="72"/>
    </location>
    <ligand>
        <name>ATP</name>
        <dbReference type="ChEBI" id="CHEBI:30616"/>
    </ligand>
</feature>
<keyword evidence="2 8" id="KW-0554">One-carbon metabolism</keyword>
<proteinExistence type="inferred from homology"/>
<dbReference type="EC" id="6.3.4.3" evidence="8"/>
<organism evidence="9 10">
    <name type="scientific">Alkalispirochaeta americana</name>
    <dbReference type="NCBI Taxonomy" id="159291"/>
    <lineage>
        <taxon>Bacteria</taxon>
        <taxon>Pseudomonadati</taxon>
        <taxon>Spirochaetota</taxon>
        <taxon>Spirochaetia</taxon>
        <taxon>Spirochaetales</taxon>
        <taxon>Spirochaetaceae</taxon>
        <taxon>Alkalispirochaeta</taxon>
    </lineage>
</organism>
<comment type="similarity">
    <text evidence="7 8">Belongs to the formate--tetrahydrofolate ligase family.</text>
</comment>
<dbReference type="GO" id="GO:0004329">
    <property type="term" value="F:formate-tetrahydrofolate ligase activity"/>
    <property type="evidence" value="ECO:0007669"/>
    <property type="project" value="UniProtKB-UniRule"/>
</dbReference>
<dbReference type="UniPathway" id="UPA00193"/>
<evidence type="ECO:0000313" key="9">
    <source>
        <dbReference type="EMBL" id="SIQ26609.1"/>
    </source>
</evidence>
<sequence>MRLSDLEIAQAAQVEPIETIAARLGLASGEWLPWGRNIAKVDPAVARGERHPDSRYIDVTAITPTPLGEGKTTTTVGLTQGLGAIGRKGMCAIRQPSQGPTFGIKGGAAGGGYSQVLPMEEFNLHLTGDIHAITAAHNLIAAAIDNQMYHESRWSDAFFQKRGIEKVHIDPYEISWNRVVDLNDRSLRSVVTGLGALADGPLRQGGFDITVASELMAVLALARDLRDLRERIGRIVVALDRGGAPVTTEDLGVAGAATVLLRDALWPNLLQTLEGQPAFVHAGPFANIAHGNSSVMADRIALTQGGFLVTESGFGADIGMEKFFDIKCRVSGLMPDAVVLVATIRALKMHGGGPAVTPGRPLPQEYCQENLELLRSGLDNLRAHIRIAGLFGVPLVVAVNAFDTDTEGELALVRDAALQAGAADAVVTHHHARGGEGALALAEAVARAADAPRTTSPSPLYDLSLPLEEKLRTVATRVYGARDIELSPLARRQIARYEEEGYGTMPVCIAKTHLSLSHDPALKNAPENFIFPVRELRPSAGAGFVYALAGDIRTMPGLPSVPAFRGIDIDVETGRVQGLF</sequence>
<comment type="pathway">
    <text evidence="1 8">One-carbon metabolism; tetrahydrofolate interconversion.</text>
</comment>
<dbReference type="PROSITE" id="PS00722">
    <property type="entry name" value="FTHFS_2"/>
    <property type="match status" value="1"/>
</dbReference>
<evidence type="ECO:0000256" key="1">
    <source>
        <dbReference type="ARBA" id="ARBA00004777"/>
    </source>
</evidence>
<dbReference type="Proteomes" id="UP000186400">
    <property type="component" value="Unassembled WGS sequence"/>
</dbReference>
<protein>
    <recommendedName>
        <fullName evidence="8">Formate--tetrahydrofolate ligase</fullName>
        <ecNumber evidence="8">6.3.4.3</ecNumber>
    </recommendedName>
    <alternativeName>
        <fullName evidence="8">Formyltetrahydrofolate synthetase</fullName>
        <shortName evidence="8">FHS</shortName>
        <shortName evidence="8">FTHFS</shortName>
    </alternativeName>
</protein>
<keyword evidence="5 8" id="KW-0067">ATP-binding</keyword>
<dbReference type="AlphaFoldDB" id="A0A1N6RCT4"/>
<gene>
    <name evidence="8" type="primary">fhs</name>
    <name evidence="9" type="ORF">SAMN05920897_10655</name>
</gene>
<evidence type="ECO:0000256" key="4">
    <source>
        <dbReference type="ARBA" id="ARBA00022741"/>
    </source>
</evidence>
<evidence type="ECO:0000256" key="3">
    <source>
        <dbReference type="ARBA" id="ARBA00022598"/>
    </source>
</evidence>
<dbReference type="Gene3D" id="3.40.50.300">
    <property type="entry name" value="P-loop containing nucleotide triphosphate hydrolases"/>
    <property type="match status" value="1"/>
</dbReference>
<dbReference type="STRING" id="159291.SAMN05920897_10655"/>
<reference evidence="9 10" key="1">
    <citation type="submission" date="2017-01" db="EMBL/GenBank/DDBJ databases">
        <authorList>
            <person name="Mah S.A."/>
            <person name="Swanson W.J."/>
            <person name="Moy G.W."/>
            <person name="Vacquier V.D."/>
        </authorList>
    </citation>
    <scope>NUCLEOTIDE SEQUENCE [LARGE SCALE GENOMIC DNA]</scope>
    <source>
        <strain evidence="9 10">ASpG1</strain>
    </source>
</reference>
<keyword evidence="10" id="KW-1185">Reference proteome</keyword>
<dbReference type="RefSeq" id="WP_076488426.1">
    <property type="nucleotide sequence ID" value="NZ_FTMS01000006.1"/>
</dbReference>
<dbReference type="FunFam" id="3.40.50.300:FF:001859">
    <property type="entry name" value="Formate--tetrahydrofolate ligase"/>
    <property type="match status" value="1"/>
</dbReference>
<evidence type="ECO:0000313" key="10">
    <source>
        <dbReference type="Proteomes" id="UP000186400"/>
    </source>
</evidence>
<comment type="catalytic activity">
    <reaction evidence="6 8">
        <text>(6S)-5,6,7,8-tetrahydrofolate + formate + ATP = (6R)-10-formyltetrahydrofolate + ADP + phosphate</text>
        <dbReference type="Rhea" id="RHEA:20221"/>
        <dbReference type="ChEBI" id="CHEBI:15740"/>
        <dbReference type="ChEBI" id="CHEBI:30616"/>
        <dbReference type="ChEBI" id="CHEBI:43474"/>
        <dbReference type="ChEBI" id="CHEBI:57453"/>
        <dbReference type="ChEBI" id="CHEBI:195366"/>
        <dbReference type="ChEBI" id="CHEBI:456216"/>
        <dbReference type="EC" id="6.3.4.3"/>
    </reaction>
</comment>
<dbReference type="OrthoDB" id="9761733at2"/>
<evidence type="ECO:0000256" key="8">
    <source>
        <dbReference type="HAMAP-Rule" id="MF_01543"/>
    </source>
</evidence>
<dbReference type="GO" id="GO:0035999">
    <property type="term" value="P:tetrahydrofolate interconversion"/>
    <property type="evidence" value="ECO:0007669"/>
    <property type="project" value="UniProtKB-UniRule"/>
</dbReference>
<dbReference type="InterPro" id="IPR000559">
    <property type="entry name" value="Formate_THF_ligase"/>
</dbReference>
<dbReference type="Gene3D" id="3.30.1510.10">
    <property type="entry name" value="Domain 2, N(10)-formyltetrahydrofolate synthetase"/>
    <property type="match status" value="1"/>
</dbReference>
<dbReference type="EMBL" id="FTMS01000006">
    <property type="protein sequence ID" value="SIQ26609.1"/>
    <property type="molecule type" value="Genomic_DNA"/>
</dbReference>
<dbReference type="FunFam" id="3.30.1510.10:FF:000001">
    <property type="entry name" value="Formate--tetrahydrofolate ligase"/>
    <property type="match status" value="1"/>
</dbReference>
<dbReference type="GO" id="GO:0005524">
    <property type="term" value="F:ATP binding"/>
    <property type="evidence" value="ECO:0007669"/>
    <property type="project" value="UniProtKB-UniRule"/>
</dbReference>
<evidence type="ECO:0000256" key="6">
    <source>
        <dbReference type="ARBA" id="ARBA00049033"/>
    </source>
</evidence>
<dbReference type="Gene3D" id="3.10.410.10">
    <property type="entry name" value="Formyltetrahydrofolate synthetase, domain 3"/>
    <property type="match status" value="1"/>
</dbReference>
<accession>A0A1N6RCT4</accession>